<name>A0A942TKA2_9BACI</name>
<organism evidence="1 2">
    <name type="scientific">Lederbergia citrisecunda</name>
    <dbReference type="NCBI Taxonomy" id="2833583"/>
    <lineage>
        <taxon>Bacteria</taxon>
        <taxon>Bacillati</taxon>
        <taxon>Bacillota</taxon>
        <taxon>Bacilli</taxon>
        <taxon>Bacillales</taxon>
        <taxon>Bacillaceae</taxon>
        <taxon>Lederbergia</taxon>
    </lineage>
</organism>
<comment type="caution">
    <text evidence="1">The sequence shown here is derived from an EMBL/GenBank/DDBJ whole genome shotgun (WGS) entry which is preliminary data.</text>
</comment>
<gene>
    <name evidence="1" type="ORF">KHA93_01330</name>
</gene>
<proteinExistence type="predicted"/>
<protein>
    <submittedName>
        <fullName evidence="1">Uncharacterized protein</fullName>
    </submittedName>
</protein>
<dbReference type="EMBL" id="JAGYPJ010000001">
    <property type="protein sequence ID" value="MBS4198301.1"/>
    <property type="molecule type" value="Genomic_DNA"/>
</dbReference>
<evidence type="ECO:0000313" key="2">
    <source>
        <dbReference type="Proteomes" id="UP000682713"/>
    </source>
</evidence>
<accession>A0A942TKA2</accession>
<dbReference type="Proteomes" id="UP000682713">
    <property type="component" value="Unassembled WGS sequence"/>
</dbReference>
<dbReference type="RefSeq" id="WP_213109074.1">
    <property type="nucleotide sequence ID" value="NZ_JAGYPJ010000001.1"/>
</dbReference>
<reference evidence="1 2" key="1">
    <citation type="submission" date="2021-05" db="EMBL/GenBank/DDBJ databases">
        <title>Novel Bacillus species.</title>
        <authorList>
            <person name="Liu G."/>
        </authorList>
    </citation>
    <scope>NUCLEOTIDE SEQUENCE [LARGE SCALE GENOMIC DNA]</scope>
    <source>
        <strain evidence="1 2">FJAT-49732</strain>
    </source>
</reference>
<keyword evidence="2" id="KW-1185">Reference proteome</keyword>
<sequence length="84" mass="10047">MEGYIYIIDELITESDIITHPNTTMEPGEEWLTQREMQLKMISNTKITPSEILCEKEIGMFLKNNRQTSKMKRKAWNINFNWFC</sequence>
<evidence type="ECO:0000313" key="1">
    <source>
        <dbReference type="EMBL" id="MBS4198301.1"/>
    </source>
</evidence>
<dbReference type="AlphaFoldDB" id="A0A942TKA2"/>